<evidence type="ECO:0000313" key="3">
    <source>
        <dbReference type="EMBL" id="UOX32613.1"/>
    </source>
</evidence>
<keyword evidence="4" id="KW-1185">Reference proteome</keyword>
<name>A0ABY4HIU2_9FLAO</name>
<gene>
    <name evidence="3" type="ORF">LXD69_11220</name>
</gene>
<organism evidence="3 4">
    <name type="scientific">Flavobacterium sediminilitoris</name>
    <dbReference type="NCBI Taxonomy" id="2024526"/>
    <lineage>
        <taxon>Bacteria</taxon>
        <taxon>Pseudomonadati</taxon>
        <taxon>Bacteroidota</taxon>
        <taxon>Flavobacteriia</taxon>
        <taxon>Flavobacteriales</taxon>
        <taxon>Flavobacteriaceae</taxon>
        <taxon>Flavobacterium</taxon>
    </lineage>
</organism>
<reference evidence="3" key="2">
    <citation type="submission" date="2022-04" db="EMBL/GenBank/DDBJ databases">
        <title>Complete Genome Sequence of Flavobacterium sediminilitoris YSM-43, Isolated from a Tidal Sediment.</title>
        <authorList>
            <person name="Lee P.A."/>
        </authorList>
    </citation>
    <scope>NUCLEOTIDE SEQUENCE</scope>
    <source>
        <strain evidence="3">YSM-43</strain>
    </source>
</reference>
<feature type="domain" description="Secretion system C-terminal sorting" evidence="2">
    <location>
        <begin position="570"/>
        <end position="643"/>
    </location>
</feature>
<evidence type="ECO:0000259" key="2">
    <source>
        <dbReference type="Pfam" id="PF18962"/>
    </source>
</evidence>
<protein>
    <submittedName>
        <fullName evidence="3">T9SS type A sorting domain-containing protein</fullName>
    </submittedName>
</protein>
<dbReference type="RefSeq" id="WP_246915441.1">
    <property type="nucleotide sequence ID" value="NZ_CP090145.1"/>
</dbReference>
<dbReference type="NCBIfam" id="TIGR04183">
    <property type="entry name" value="Por_Secre_tail"/>
    <property type="match status" value="1"/>
</dbReference>
<dbReference type="Proteomes" id="UP000830454">
    <property type="component" value="Chromosome"/>
</dbReference>
<accession>A0ABY4HIU2</accession>
<keyword evidence="1" id="KW-0732">Signal</keyword>
<proteinExistence type="predicted"/>
<evidence type="ECO:0000256" key="1">
    <source>
        <dbReference type="ARBA" id="ARBA00022729"/>
    </source>
</evidence>
<dbReference type="InterPro" id="IPR026444">
    <property type="entry name" value="Secre_tail"/>
</dbReference>
<dbReference type="Pfam" id="PF18962">
    <property type="entry name" value="Por_Secre_tail"/>
    <property type="match status" value="1"/>
</dbReference>
<reference evidence="3" key="1">
    <citation type="submission" date="2021-12" db="EMBL/GenBank/DDBJ databases">
        <authorList>
            <person name="Cha I.-T."/>
            <person name="Lee K.-E."/>
            <person name="Park S.-J."/>
        </authorList>
    </citation>
    <scope>NUCLEOTIDE SEQUENCE</scope>
    <source>
        <strain evidence="3">YSM-43</strain>
    </source>
</reference>
<sequence length="645" mass="71745">MKKILYFIAIILFINYTYSQELIKNNGFEQGTIPIYTPDYTGNFPENVPYWRQGCDTDPITGYLFTPDIQTVGSTICYWNAPNNNHTQNLAPRITGTNRYVKCVRGVNTSANPNYSIRESIIGELIQPLTAGTYNVSLYGSKIKGRGYCNNSITTFPSSDPGATIEVVLRKSTDLCNSSSPVMWTSSQINTIGSWQQSGGSFVIDCAAAAKGYDRIEFRMKDINGVNGFFIDDVSLKKADINPIINVSKFYCSNTPLTFSGSIPSGENSLTHMWEIQECNYNGTILIGSPLHNQWLWGNPSPYTFPSSLNLPCNKYYRVKLATSNNVSCEWVESSKVIYLNCAPTLNPIPNQTICNGDNASFTISTSNWPVQVYNGASLVGTFYSNPITLSPTLTTNYTFKVTNGAKYSCSTTQSATITVKNCPRACFSIKNIHSQQTEPSLYGPTSIKILCLPQIEIDGSCSTNEQGYHIRIAEFNLNSWQFIPADYYSGWVGSGTAPNSINLTSLISTPSANNGWTSRSFDPTKLYIVTFDVGPTWHSAPAQFFRVQNCISVSLENFKDDKTNTTINIYPNPTKDNITITVGEFEKIISYTIYDSTGFTVDLNSKFHSESNTQKINLSNLRKGLYIINIETDKGNYKKQFIKE</sequence>
<dbReference type="EMBL" id="CP090145">
    <property type="protein sequence ID" value="UOX32613.1"/>
    <property type="molecule type" value="Genomic_DNA"/>
</dbReference>
<evidence type="ECO:0000313" key="4">
    <source>
        <dbReference type="Proteomes" id="UP000830454"/>
    </source>
</evidence>